<keyword evidence="4" id="KW-0808">Transferase</keyword>
<dbReference type="EMBL" id="MDYN01000037">
    <property type="protein sequence ID" value="OQD80247.1"/>
    <property type="molecule type" value="Genomic_DNA"/>
</dbReference>
<dbReference type="SMART" id="SM00823">
    <property type="entry name" value="PKS_PP"/>
    <property type="match status" value="1"/>
</dbReference>
<dbReference type="InterPro" id="IPR014043">
    <property type="entry name" value="Acyl_transferase_dom"/>
</dbReference>
<dbReference type="GO" id="GO:1901336">
    <property type="term" value="P:lactone biosynthetic process"/>
    <property type="evidence" value="ECO:0007669"/>
    <property type="project" value="UniProtKB-ARBA"/>
</dbReference>
<dbReference type="PROSITE" id="PS52019">
    <property type="entry name" value="PKS_MFAS_DH"/>
    <property type="match status" value="1"/>
</dbReference>
<dbReference type="Gene3D" id="3.40.366.10">
    <property type="entry name" value="Malonyl-Coenzyme A Acyl Carrier Protein, domain 2"/>
    <property type="match status" value="1"/>
</dbReference>
<dbReference type="Gene3D" id="3.10.129.110">
    <property type="entry name" value="Polyketide synthase dehydratase"/>
    <property type="match status" value="1"/>
</dbReference>
<dbReference type="PROSITE" id="PS51257">
    <property type="entry name" value="PROKAR_LIPOPROTEIN"/>
    <property type="match status" value="1"/>
</dbReference>
<feature type="active site" description="Proton acceptor; for dehydratase activity" evidence="6">
    <location>
        <position position="968"/>
    </location>
</feature>
<feature type="domain" description="PKS/mFAS DH" evidence="9">
    <location>
        <begin position="936"/>
        <end position="1255"/>
    </location>
</feature>
<dbReference type="FunFam" id="3.40.50.720:FF:000209">
    <property type="entry name" value="Polyketide synthase Pks12"/>
    <property type="match status" value="1"/>
</dbReference>
<dbReference type="InterPro" id="IPR020843">
    <property type="entry name" value="ER"/>
</dbReference>
<dbReference type="Pfam" id="PF14765">
    <property type="entry name" value="PS-DH"/>
    <property type="match status" value="1"/>
</dbReference>
<dbReference type="InterPro" id="IPR057326">
    <property type="entry name" value="KR_dom"/>
</dbReference>
<evidence type="ECO:0000313" key="10">
    <source>
        <dbReference type="EMBL" id="OQD80247.1"/>
    </source>
</evidence>
<dbReference type="SMART" id="SM00827">
    <property type="entry name" value="PKS_AT"/>
    <property type="match status" value="1"/>
</dbReference>
<dbReference type="SUPFAM" id="SSF47336">
    <property type="entry name" value="ACP-like"/>
    <property type="match status" value="1"/>
</dbReference>
<dbReference type="SMART" id="SM00822">
    <property type="entry name" value="PKS_KR"/>
    <property type="match status" value="1"/>
</dbReference>
<dbReference type="Pfam" id="PF08659">
    <property type="entry name" value="KR"/>
    <property type="match status" value="1"/>
</dbReference>
<dbReference type="GO" id="GO:0008168">
    <property type="term" value="F:methyltransferase activity"/>
    <property type="evidence" value="ECO:0007669"/>
    <property type="project" value="UniProtKB-KW"/>
</dbReference>
<evidence type="ECO:0000256" key="1">
    <source>
        <dbReference type="ARBA" id="ARBA00022450"/>
    </source>
</evidence>
<dbReference type="PANTHER" id="PTHR43775:SF29">
    <property type="entry name" value="ASPERFURANONE POLYKETIDE SYNTHASE AFOG-RELATED"/>
    <property type="match status" value="1"/>
</dbReference>
<dbReference type="InterPro" id="IPR049552">
    <property type="entry name" value="PKS_DH_N"/>
</dbReference>
<dbReference type="PROSITE" id="PS50075">
    <property type="entry name" value="CARRIER"/>
    <property type="match status" value="1"/>
</dbReference>
<dbReference type="InterPro" id="IPR042104">
    <property type="entry name" value="PKS_dehydratase_sf"/>
</dbReference>
<dbReference type="InterPro" id="IPR016036">
    <property type="entry name" value="Malonyl_transacylase_ACP-bd"/>
</dbReference>
<dbReference type="GO" id="GO:0006633">
    <property type="term" value="P:fatty acid biosynthetic process"/>
    <property type="evidence" value="ECO:0007669"/>
    <property type="project" value="TreeGrafter"/>
</dbReference>
<dbReference type="InterPro" id="IPR009081">
    <property type="entry name" value="PP-bd_ACP"/>
</dbReference>
<dbReference type="SMART" id="SM00825">
    <property type="entry name" value="PKS_KS"/>
    <property type="match status" value="1"/>
</dbReference>
<gene>
    <name evidence="10" type="ORF">PENANT_c037G01503</name>
</gene>
<dbReference type="InterPro" id="IPR013968">
    <property type="entry name" value="PKS_KR"/>
</dbReference>
<dbReference type="Gene3D" id="3.90.180.10">
    <property type="entry name" value="Medium-chain alcohol dehydrogenases, catalytic domain"/>
    <property type="match status" value="1"/>
</dbReference>
<feature type="region of interest" description="C-terminal hotdog fold" evidence="6">
    <location>
        <begin position="1099"/>
        <end position="1255"/>
    </location>
</feature>
<organism evidence="10 11">
    <name type="scientific">Penicillium antarcticum</name>
    <dbReference type="NCBI Taxonomy" id="416450"/>
    <lineage>
        <taxon>Eukaryota</taxon>
        <taxon>Fungi</taxon>
        <taxon>Dikarya</taxon>
        <taxon>Ascomycota</taxon>
        <taxon>Pezizomycotina</taxon>
        <taxon>Eurotiomycetes</taxon>
        <taxon>Eurotiomycetidae</taxon>
        <taxon>Eurotiales</taxon>
        <taxon>Aspergillaceae</taxon>
        <taxon>Penicillium</taxon>
    </lineage>
</organism>
<dbReference type="InterPro" id="IPR049900">
    <property type="entry name" value="PKS_mFAS_DH"/>
</dbReference>
<accession>A0A1V6PU52</accession>
<proteinExistence type="predicted"/>
<dbReference type="InterPro" id="IPR049551">
    <property type="entry name" value="PKS_DH_C"/>
</dbReference>
<dbReference type="Proteomes" id="UP000191672">
    <property type="component" value="Unassembled WGS sequence"/>
</dbReference>
<dbReference type="GO" id="GO:0016491">
    <property type="term" value="F:oxidoreductase activity"/>
    <property type="evidence" value="ECO:0007669"/>
    <property type="project" value="InterPro"/>
</dbReference>
<keyword evidence="3" id="KW-0489">Methyltransferase</keyword>
<dbReference type="Pfam" id="PF00698">
    <property type="entry name" value="Acyl_transf_1"/>
    <property type="match status" value="1"/>
</dbReference>
<evidence type="ECO:0000256" key="3">
    <source>
        <dbReference type="ARBA" id="ARBA00022603"/>
    </source>
</evidence>
<dbReference type="InterPro" id="IPR001227">
    <property type="entry name" value="Ac_transferase_dom_sf"/>
</dbReference>
<dbReference type="Pfam" id="PF21089">
    <property type="entry name" value="PKS_DH_N"/>
    <property type="match status" value="1"/>
</dbReference>
<dbReference type="InterPro" id="IPR032821">
    <property type="entry name" value="PKS_assoc"/>
</dbReference>
<evidence type="ECO:0000256" key="4">
    <source>
        <dbReference type="ARBA" id="ARBA00022679"/>
    </source>
</evidence>
<evidence type="ECO:0000313" key="11">
    <source>
        <dbReference type="Proteomes" id="UP000191672"/>
    </source>
</evidence>
<evidence type="ECO:0000256" key="6">
    <source>
        <dbReference type="PROSITE-ProRule" id="PRU01363"/>
    </source>
</evidence>
<dbReference type="Gene3D" id="1.10.1200.10">
    <property type="entry name" value="ACP-like"/>
    <property type="match status" value="1"/>
</dbReference>
<dbReference type="SUPFAM" id="SSF52151">
    <property type="entry name" value="FabD/lysophospholipase-like"/>
    <property type="match status" value="1"/>
</dbReference>
<dbReference type="InterPro" id="IPR013154">
    <property type="entry name" value="ADH-like_N"/>
</dbReference>
<dbReference type="OrthoDB" id="329835at2759"/>
<dbReference type="PROSITE" id="PS52004">
    <property type="entry name" value="KS3_2"/>
    <property type="match status" value="1"/>
</dbReference>
<dbReference type="CDD" id="cd00833">
    <property type="entry name" value="PKS"/>
    <property type="match status" value="1"/>
</dbReference>
<dbReference type="InterPro" id="IPR020841">
    <property type="entry name" value="PKS_Beta-ketoAc_synthase_dom"/>
</dbReference>
<name>A0A1V6PU52_9EURO</name>
<protein>
    <submittedName>
        <fullName evidence="10">Uncharacterized protein</fullName>
    </submittedName>
</protein>
<reference evidence="11" key="1">
    <citation type="journal article" date="2017" name="Nat. Microbiol.">
        <title>Global analysis of biosynthetic gene clusters reveals vast potential of secondary metabolite production in Penicillium species.</title>
        <authorList>
            <person name="Nielsen J.C."/>
            <person name="Grijseels S."/>
            <person name="Prigent S."/>
            <person name="Ji B."/>
            <person name="Dainat J."/>
            <person name="Nielsen K.F."/>
            <person name="Frisvad J.C."/>
            <person name="Workman M."/>
            <person name="Nielsen J."/>
        </authorList>
    </citation>
    <scope>NUCLEOTIDE SEQUENCE [LARGE SCALE GENOMIC DNA]</scope>
    <source>
        <strain evidence="11">IBT 31811</strain>
    </source>
</reference>
<dbReference type="InterPro" id="IPR050091">
    <property type="entry name" value="PKS_NRPS_Biosynth_Enz"/>
</dbReference>
<feature type="active site" description="Proton donor; for dehydratase activity" evidence="6">
    <location>
        <position position="1165"/>
    </location>
</feature>
<dbReference type="PROSITE" id="PS00012">
    <property type="entry name" value="PHOSPHOPANTETHEINE"/>
    <property type="match status" value="1"/>
</dbReference>
<sequence>MTSSKDFSPQIPIAIVGLACRFPGDANSPAKFWDLLKEGRDAYSPRTDRWNPDAFYHPNKDRVNTQPTKGGHFLKQDPYVFDASFFNITATEAIALDPKQRIALEVAYEALENAGLPLQKVAGSQTACYMGSAMADYRDSISRDFGHAPKYFVLGTCEEMISNRISHFLDIHGPSATVHTACSSSLVATHVACQSLRSGEADMALAGGVGIMLTPDSSLQLNNLSFLNPDGHSRSFDADAGGYARGEGCGILVMKRLDEAVRDGDNIRAVIRGSGVNSDGWTQGVTMPSPQAQAALIKQVFERNKLDYDTIQYVEAHGTGTKAGDPVETKAIYDTIGQGVNKSRKLWIGSVKPNIGHLEAAAGVAGIIKGVLSLENSTIPPNIYFSKPNPAIKLDEWNMAVPTKLVKWPVTQTKRMTVSGFGMGGTNGLVVLEAYTPQRRLNGATNGTRSKETAHSSKRLFVCSSQDQAGFKRIGETFVNHLDSLGPTASSSEYLANLAYTLSAARAGLSWRTTFVTDNTAELREQLATNPGENSTRASDAEAPRIGFVFTGQGAQWAGMGVEMLERPVFGASVGRSAELLRSFGCTWDPITELQKPQKESRLAIPEVSQPICTVVQIALVDELKSWGVTPAKVVGHSSGEIAAAYTIGALTHRDAMAVAYFRGMASTALKTSAPHLQGGMMAVGTSAKDAQKLISETKGSISGDITIACVNSPSSITLSGDLPALEQLRAILEDRRVFARRLKVDVAYHSSHMNVAAPEYQQSIADIEAHPYSGEADLVNLPVMVSSVTVEEVSPELLGTYYWVRNLVSPVRFSDALAELVAPGGSEKNDVDLLIEIGPHSALGGPVEQILSSHNIQNVDYKSVLTRGQNALDTSLSLASDLFLRGVQLDMEKVNADSDCRLLLDLPSYPWNHSKIFRADSRIQRELLQSKNPRHSMIGLKQPMLDESQHVWRNYVRLTDEPWLRGHVVGGTALVPGAGMVSMVFEAVQQLVDPGKSAHSLRVRDVTFFAALTLPEDTSIEVVTNLRPHLVATSGSTPASWWEFTISSCPGTDQIQENCRGLVAIEYANSRSEQMIYEDANEETSRIADFHRVRDESPLTIQRKKFYEHMHKSGYNYGETFQGMERVHLGDGETAFHVKLIDIGETYSKGQLERPFLIPGSSLDAIFQSIFGSTFKNGAFEVEKPNFLAYIGELEISLNIPGEVGYVMPGVCFSRKHGFNQQSADIFTFDKSLSQMHLAVRDFRMTEPEVGDDASDGLEPWAFTSVPRWNYALSLLKPEEISSALTKVTAKDAPVELLRAILHENPSASVIELIPETDDLAVASSYQLPKGSIQPSQLRYAVVKPSPDNLADESLVGEVFELNGVSEDDQKTSADVLIIPASAGLLEDSNAILARFLKLAGSAALVITASGLHSAGSVLEANGFQAFPGLNGITSLPGLYSNVEEPSLPQANRGTRDTSDTKITILVPSSPSSSTTEFSTALSSRLEGQKYSVIVQKWVGGEAEKFHNTTYISLLELEQPFLDDLSEPDFQGIRNLVLDSNRLIWLTLGENPSFGAVDGFSRVMRSELGVPKFQVLHLSGQAGLQSRAELTERVLKSPTEDTEFRERDGLLQVIRIFNSPDVNETLRGHLENTTRVLPIKQLDYPVRLTVGKPGFLDSLQFIKDRRAEAPLPENEIEIDVRASGVNFRDVMASMGLISTPILGFEASGVVTKSGSQVSQFQPGTRVSFIGEHTHSTRIRADPRLVAPVPDDVSFEDAASLPIVGATAYHTLVNLARLRKGQTILIHAAAGGVGQATIQLASHLGLVIYVTVGTEDKRKLLGEKYNIPQVNIFNSRDASFAKGIKRVTGGRGVDCVINSLSGELLRASWGCVAPFGTFIELGLRDITDNMRLDMRPFSNVTSFTFCNILALMQQDPDAMGVVLKETFELVSQGILTSPFPTTVFPVEQVQDAFRLMQQGKHRGKLVLSFAGNPQAPVLCEAKESLQLDSDATYLIVGGLGGLGRSIALELVASGARHLAFISRSGDSTPQAKAIVAELKERNIDFRAYRGDVSNEASFLAAMEQCSRDLPPIKGVIQMAMVLRDIIFEKMTHEQWTVPLRPKIQGTWNIHQYFDESRPLDFLVICSSTSGIHGYPSQSQYAAGNTYQDALAAYRRARGLKAVAVNLTIIREVGILAEQGTTGNIAIWEEALGIKEPAFHALMKTLITGQQGPAGSEFLPPQVSTGLGTADIMAAHNLALPDYFQDPRFGPLAVSAFSTNVGGDSRNATVSLSSKLIEAGNVDEASEVIADALVTKVADILQIPVSEVDASRPMYRYGVDSLVALEVRNWIVKEMKATVALLEILAAVPMNVFAKTIASRSKHLAAASN</sequence>
<evidence type="ECO:0000259" key="7">
    <source>
        <dbReference type="PROSITE" id="PS50075"/>
    </source>
</evidence>
<dbReference type="Pfam" id="PF23297">
    <property type="entry name" value="ACP_SdgA_C"/>
    <property type="match status" value="1"/>
</dbReference>
<dbReference type="SUPFAM" id="SSF53901">
    <property type="entry name" value="Thiolase-like"/>
    <property type="match status" value="1"/>
</dbReference>
<dbReference type="InterPro" id="IPR016039">
    <property type="entry name" value="Thiolase-like"/>
</dbReference>
<dbReference type="InterPro" id="IPR036291">
    <property type="entry name" value="NAD(P)-bd_dom_sf"/>
</dbReference>
<dbReference type="InterPro" id="IPR006162">
    <property type="entry name" value="Ppantetheine_attach_site"/>
</dbReference>
<dbReference type="Pfam" id="PF00109">
    <property type="entry name" value="ketoacyl-synt"/>
    <property type="match status" value="1"/>
</dbReference>
<dbReference type="Pfam" id="PF02801">
    <property type="entry name" value="Ketoacyl-synt_C"/>
    <property type="match status" value="1"/>
</dbReference>
<evidence type="ECO:0000259" key="8">
    <source>
        <dbReference type="PROSITE" id="PS52004"/>
    </source>
</evidence>
<dbReference type="InterPro" id="IPR036736">
    <property type="entry name" value="ACP-like_sf"/>
</dbReference>
<dbReference type="GO" id="GO:0030639">
    <property type="term" value="P:polyketide biosynthetic process"/>
    <property type="evidence" value="ECO:0007669"/>
    <property type="project" value="UniProtKB-ARBA"/>
</dbReference>
<dbReference type="CDD" id="cd05195">
    <property type="entry name" value="enoyl_red"/>
    <property type="match status" value="1"/>
</dbReference>
<dbReference type="GO" id="GO:0032259">
    <property type="term" value="P:methylation"/>
    <property type="evidence" value="ECO:0007669"/>
    <property type="project" value="UniProtKB-KW"/>
</dbReference>
<dbReference type="SMART" id="SM00829">
    <property type="entry name" value="PKS_ER"/>
    <property type="match status" value="1"/>
</dbReference>
<dbReference type="Gene3D" id="3.40.47.10">
    <property type="match status" value="1"/>
</dbReference>
<dbReference type="InterPro" id="IPR011032">
    <property type="entry name" value="GroES-like_sf"/>
</dbReference>
<dbReference type="InterPro" id="IPR002364">
    <property type="entry name" value="Quin_OxRdtase/zeta-crystal_CS"/>
</dbReference>
<evidence type="ECO:0000256" key="5">
    <source>
        <dbReference type="ARBA" id="ARBA00023268"/>
    </source>
</evidence>
<dbReference type="GO" id="GO:0004312">
    <property type="term" value="F:fatty acid synthase activity"/>
    <property type="evidence" value="ECO:0007669"/>
    <property type="project" value="TreeGrafter"/>
</dbReference>
<keyword evidence="11" id="KW-1185">Reference proteome</keyword>
<dbReference type="STRING" id="416450.A0A1V6PU52"/>
<dbReference type="SUPFAM" id="SSF55048">
    <property type="entry name" value="Probable ACP-binding domain of malonyl-CoA ACP transacylase"/>
    <property type="match status" value="1"/>
</dbReference>
<dbReference type="InterPro" id="IPR014030">
    <property type="entry name" value="Ketoacyl_synth_N"/>
</dbReference>
<keyword evidence="2" id="KW-0597">Phosphoprotein</keyword>
<dbReference type="GO" id="GO:0031177">
    <property type="term" value="F:phosphopantetheine binding"/>
    <property type="evidence" value="ECO:0007669"/>
    <property type="project" value="InterPro"/>
</dbReference>
<dbReference type="InterPro" id="IPR014031">
    <property type="entry name" value="Ketoacyl_synth_C"/>
</dbReference>
<dbReference type="Pfam" id="PF16197">
    <property type="entry name" value="KAsynt_C_assoc"/>
    <property type="match status" value="1"/>
</dbReference>
<evidence type="ECO:0000256" key="2">
    <source>
        <dbReference type="ARBA" id="ARBA00022553"/>
    </source>
</evidence>
<dbReference type="PANTHER" id="PTHR43775">
    <property type="entry name" value="FATTY ACID SYNTHASE"/>
    <property type="match status" value="1"/>
</dbReference>
<dbReference type="SUPFAM" id="SSF50129">
    <property type="entry name" value="GroES-like"/>
    <property type="match status" value="1"/>
</dbReference>
<dbReference type="InterPro" id="IPR020807">
    <property type="entry name" value="PKS_DH"/>
</dbReference>
<keyword evidence="5" id="KW-0511">Multifunctional enzyme</keyword>
<keyword evidence="1" id="KW-0596">Phosphopantetheine</keyword>
<feature type="domain" description="Carrier" evidence="7">
    <location>
        <begin position="2283"/>
        <end position="2360"/>
    </location>
</feature>
<dbReference type="InterPro" id="IPR020806">
    <property type="entry name" value="PKS_PP-bd"/>
</dbReference>
<dbReference type="SUPFAM" id="SSF51735">
    <property type="entry name" value="NAD(P)-binding Rossmann-fold domains"/>
    <property type="match status" value="2"/>
</dbReference>
<dbReference type="Pfam" id="PF13602">
    <property type="entry name" value="ADH_zinc_N_2"/>
    <property type="match status" value="1"/>
</dbReference>
<feature type="domain" description="Ketosynthase family 3 (KS3)" evidence="8">
    <location>
        <begin position="10"/>
        <end position="434"/>
    </location>
</feature>
<dbReference type="Pfam" id="PF08240">
    <property type="entry name" value="ADH_N"/>
    <property type="match status" value="1"/>
</dbReference>
<dbReference type="Gene3D" id="3.40.50.720">
    <property type="entry name" value="NAD(P)-binding Rossmann-like Domain"/>
    <property type="match status" value="1"/>
</dbReference>
<dbReference type="PROSITE" id="PS01162">
    <property type="entry name" value="QOR_ZETA_CRYSTAL"/>
    <property type="match status" value="1"/>
</dbReference>
<comment type="caution">
    <text evidence="10">The sequence shown here is derived from an EMBL/GenBank/DDBJ whole genome shotgun (WGS) entry which is preliminary data.</text>
</comment>
<dbReference type="FunFam" id="3.40.47.10:FF:000019">
    <property type="entry name" value="Polyketide synthase type I"/>
    <property type="match status" value="1"/>
</dbReference>
<dbReference type="GO" id="GO:0008270">
    <property type="term" value="F:zinc ion binding"/>
    <property type="evidence" value="ECO:0007669"/>
    <property type="project" value="InterPro"/>
</dbReference>
<feature type="region of interest" description="N-terminal hotdog fold" evidence="6">
    <location>
        <begin position="936"/>
        <end position="1071"/>
    </location>
</feature>
<evidence type="ECO:0000259" key="9">
    <source>
        <dbReference type="PROSITE" id="PS52019"/>
    </source>
</evidence>
<dbReference type="SMART" id="SM00826">
    <property type="entry name" value="PKS_DH"/>
    <property type="match status" value="1"/>
</dbReference>
<dbReference type="InterPro" id="IPR016035">
    <property type="entry name" value="Acyl_Trfase/lysoPLipase"/>
</dbReference>